<dbReference type="OrthoDB" id="826619at2"/>
<name>A0A4Q7P4J3_9BACT</name>
<reference evidence="2 3" key="1">
    <citation type="submission" date="2019-02" db="EMBL/GenBank/DDBJ databases">
        <title>Genomic Encyclopedia of Archaeal and Bacterial Type Strains, Phase II (KMG-II): from individual species to whole genera.</title>
        <authorList>
            <person name="Goeker M."/>
        </authorList>
    </citation>
    <scope>NUCLEOTIDE SEQUENCE [LARGE SCALE GENOMIC DNA]</scope>
    <source>
        <strain evidence="2 3">DSM 21411</strain>
    </source>
</reference>
<dbReference type="Proteomes" id="UP000292209">
    <property type="component" value="Unassembled WGS sequence"/>
</dbReference>
<accession>A0A4Q7P4J3</accession>
<evidence type="ECO:0000256" key="1">
    <source>
        <dbReference type="SAM" id="Coils"/>
    </source>
</evidence>
<organism evidence="2 3">
    <name type="scientific">Cecembia calidifontis</name>
    <dbReference type="NCBI Taxonomy" id="1187080"/>
    <lineage>
        <taxon>Bacteria</taxon>
        <taxon>Pseudomonadati</taxon>
        <taxon>Bacteroidota</taxon>
        <taxon>Cytophagia</taxon>
        <taxon>Cytophagales</taxon>
        <taxon>Cyclobacteriaceae</taxon>
        <taxon>Cecembia</taxon>
    </lineage>
</organism>
<dbReference type="Pfam" id="PF07610">
    <property type="entry name" value="DUF1573"/>
    <property type="match status" value="1"/>
</dbReference>
<gene>
    <name evidence="2" type="ORF">BC751_0412</name>
</gene>
<protein>
    <submittedName>
        <fullName evidence="2">Uncharacterized protein DUF1573</fullName>
    </submittedName>
</protein>
<dbReference type="PROSITE" id="PS51257">
    <property type="entry name" value="PROKAR_LIPOPROTEIN"/>
    <property type="match status" value="1"/>
</dbReference>
<dbReference type="PANTHER" id="PTHR37833:SF1">
    <property type="entry name" value="SIGNAL PEPTIDE PROTEIN"/>
    <property type="match status" value="1"/>
</dbReference>
<evidence type="ECO:0000313" key="2">
    <source>
        <dbReference type="EMBL" id="RZS94901.1"/>
    </source>
</evidence>
<dbReference type="InterPro" id="IPR013783">
    <property type="entry name" value="Ig-like_fold"/>
</dbReference>
<dbReference type="Gene3D" id="2.60.40.10">
    <property type="entry name" value="Immunoglobulins"/>
    <property type="match status" value="1"/>
</dbReference>
<sequence length="180" mass="19194">MKYFRLTALALGVALMAASCDSKKDDQSDKIAELEQKLARLEAASQPAVPSNVTSVTPADPSTLGKFSFKEMEYDFGTIDEGKVIEHIFKFTNDGEAPLVISNITASCGCTSPDWTKTPVKPGEEGFVKVVFNSTAKPGTQAPTVTIQANTNPNVTRLRMKGNVTPRGAGATTQLGPIKN</sequence>
<keyword evidence="1" id="KW-0175">Coiled coil</keyword>
<dbReference type="InterPro" id="IPR011467">
    <property type="entry name" value="DUF1573"/>
</dbReference>
<dbReference type="AlphaFoldDB" id="A0A4Q7P4J3"/>
<dbReference type="EMBL" id="SGXG01000001">
    <property type="protein sequence ID" value="RZS94901.1"/>
    <property type="molecule type" value="Genomic_DNA"/>
</dbReference>
<feature type="coiled-coil region" evidence="1">
    <location>
        <begin position="17"/>
        <end position="44"/>
    </location>
</feature>
<proteinExistence type="predicted"/>
<comment type="caution">
    <text evidence="2">The sequence shown here is derived from an EMBL/GenBank/DDBJ whole genome shotgun (WGS) entry which is preliminary data.</text>
</comment>
<dbReference type="RefSeq" id="WP_130274083.1">
    <property type="nucleotide sequence ID" value="NZ_SGXG01000001.1"/>
</dbReference>
<keyword evidence="3" id="KW-1185">Reference proteome</keyword>
<evidence type="ECO:0000313" key="3">
    <source>
        <dbReference type="Proteomes" id="UP000292209"/>
    </source>
</evidence>
<dbReference type="PANTHER" id="PTHR37833">
    <property type="entry name" value="LIPOPROTEIN-RELATED"/>
    <property type="match status" value="1"/>
</dbReference>